<dbReference type="RefSeq" id="WP_157564544.1">
    <property type="nucleotide sequence ID" value="NZ_WQKZ01000002.1"/>
</dbReference>
<keyword evidence="5" id="KW-1185">Reference proteome</keyword>
<evidence type="ECO:0000313" key="5">
    <source>
        <dbReference type="Proteomes" id="UP000441336"/>
    </source>
</evidence>
<name>A0A7K1TDR0_9BACT</name>
<dbReference type="GO" id="GO:0016787">
    <property type="term" value="F:hydrolase activity"/>
    <property type="evidence" value="ECO:0007669"/>
    <property type="project" value="UniProtKB-KW"/>
</dbReference>
<comment type="caution">
    <text evidence="4">The sequence shown here is derived from an EMBL/GenBank/DDBJ whole genome shotgun (WGS) entry which is preliminary data.</text>
</comment>
<gene>
    <name evidence="4" type="ORF">GO988_09435</name>
</gene>
<evidence type="ECO:0000256" key="1">
    <source>
        <dbReference type="ARBA" id="ARBA00022801"/>
    </source>
</evidence>
<keyword evidence="2" id="KW-0732">Signal</keyword>
<accession>A0A7K1TDR0</accession>
<dbReference type="InterPro" id="IPR029058">
    <property type="entry name" value="AB_hydrolase_fold"/>
</dbReference>
<dbReference type="InterPro" id="IPR050300">
    <property type="entry name" value="GDXG_lipolytic_enzyme"/>
</dbReference>
<sequence>MKIIFLFLAVLLLAAPHVAQAQLAPIDTTGGRYYRPVFANVTVTSDVVYGSATTYTGTAQQLLMDIYQPTGDTVKRRPLLIFAHQGGFALGTRKDAYMVNICTRLARLGYVTASIEYRLGFPLTGFPVLTDTVGLAQASIRGMQDMRAAVRFFRNDAATTKTYRVYSNYIVAGGSSAGAFMALQVGYLDKVSEVPAYVGIAALGGLEGTGGNPGYSSAVAAVLNLSGATESPNYIEAGNVPLCSVHGTADATVPYFQGRVGAGLPPKYVYGSGRLNPRATAVGVTNTLRRLSKAGHIPFESNSAYADTTFWTIRDFLRPLLRRAGTVLAAQSAVPGMRIQAYPTPALGAVQLVLPATWAQLGEAEVLDVTGRVVRRLTPAAQQVELARGALGAGVYLVKFQGQPPVRIAFE</sequence>
<keyword evidence="1" id="KW-0378">Hydrolase</keyword>
<dbReference type="SUPFAM" id="SSF53474">
    <property type="entry name" value="alpha/beta-Hydrolases"/>
    <property type="match status" value="1"/>
</dbReference>
<dbReference type="Proteomes" id="UP000441336">
    <property type="component" value="Unassembled WGS sequence"/>
</dbReference>
<evidence type="ECO:0000259" key="3">
    <source>
        <dbReference type="Pfam" id="PF20434"/>
    </source>
</evidence>
<dbReference type="EMBL" id="WQKZ01000002">
    <property type="protein sequence ID" value="MVN76543.1"/>
    <property type="molecule type" value="Genomic_DNA"/>
</dbReference>
<dbReference type="InterPro" id="IPR049492">
    <property type="entry name" value="BD-FAE-like_dom"/>
</dbReference>
<proteinExistence type="predicted"/>
<dbReference type="PANTHER" id="PTHR48081">
    <property type="entry name" value="AB HYDROLASE SUPERFAMILY PROTEIN C4A8.06C"/>
    <property type="match status" value="1"/>
</dbReference>
<reference evidence="4 5" key="1">
    <citation type="submission" date="2019-12" db="EMBL/GenBank/DDBJ databases">
        <title>Hymenobacter sp. HMF4947 Genome sequencing and assembly.</title>
        <authorList>
            <person name="Kang H."/>
            <person name="Cha I."/>
            <person name="Kim H."/>
            <person name="Joh K."/>
        </authorList>
    </citation>
    <scope>NUCLEOTIDE SEQUENCE [LARGE SCALE GENOMIC DNA]</scope>
    <source>
        <strain evidence="4 5">HMF4947</strain>
    </source>
</reference>
<evidence type="ECO:0000256" key="2">
    <source>
        <dbReference type="SAM" id="SignalP"/>
    </source>
</evidence>
<dbReference type="Pfam" id="PF20434">
    <property type="entry name" value="BD-FAE"/>
    <property type="match status" value="1"/>
</dbReference>
<feature type="signal peptide" evidence="2">
    <location>
        <begin position="1"/>
        <end position="21"/>
    </location>
</feature>
<feature type="domain" description="BD-FAE-like" evidence="3">
    <location>
        <begin position="64"/>
        <end position="229"/>
    </location>
</feature>
<evidence type="ECO:0000313" key="4">
    <source>
        <dbReference type="EMBL" id="MVN76543.1"/>
    </source>
</evidence>
<feature type="chain" id="PRO_5029853091" evidence="2">
    <location>
        <begin position="22"/>
        <end position="411"/>
    </location>
</feature>
<dbReference type="Gene3D" id="3.40.50.1820">
    <property type="entry name" value="alpha/beta hydrolase"/>
    <property type="match status" value="1"/>
</dbReference>
<organism evidence="4 5">
    <name type="scientific">Hymenobacter ginkgonis</name>
    <dbReference type="NCBI Taxonomy" id="2682976"/>
    <lineage>
        <taxon>Bacteria</taxon>
        <taxon>Pseudomonadati</taxon>
        <taxon>Bacteroidota</taxon>
        <taxon>Cytophagia</taxon>
        <taxon>Cytophagales</taxon>
        <taxon>Hymenobacteraceae</taxon>
        <taxon>Hymenobacter</taxon>
    </lineage>
</organism>
<protein>
    <submittedName>
        <fullName evidence="4">Carboxylesterase family protein</fullName>
    </submittedName>
</protein>
<dbReference type="AlphaFoldDB" id="A0A7K1TDR0"/>